<gene>
    <name evidence="2" type="ORF">NXF25_008230</name>
</gene>
<accession>A0AAW1BN63</accession>
<keyword evidence="3" id="KW-1185">Reference proteome</keyword>
<dbReference type="EMBL" id="JAOTOJ010000003">
    <property type="protein sequence ID" value="KAK9403403.1"/>
    <property type="molecule type" value="Genomic_DNA"/>
</dbReference>
<dbReference type="Gene3D" id="4.10.1040.10">
    <property type="entry name" value="DM DNA-binding domain"/>
    <property type="match status" value="1"/>
</dbReference>
<comment type="caution">
    <text evidence="2">The sequence shown here is derived from an EMBL/GenBank/DDBJ whole genome shotgun (WGS) entry which is preliminary data.</text>
</comment>
<reference evidence="2 3" key="1">
    <citation type="journal article" date="2024" name="Proc. Natl. Acad. Sci. U.S.A.">
        <title>The genetic regulatory architecture and epigenomic basis for age-related changes in rattlesnake venom.</title>
        <authorList>
            <person name="Hogan M.P."/>
            <person name="Holding M.L."/>
            <person name="Nystrom G.S."/>
            <person name="Colston T.J."/>
            <person name="Bartlett D.A."/>
            <person name="Mason A.J."/>
            <person name="Ellsworth S.A."/>
            <person name="Rautsaw R.M."/>
            <person name="Lawrence K.C."/>
            <person name="Strickland J.L."/>
            <person name="He B."/>
            <person name="Fraser P."/>
            <person name="Margres M.J."/>
            <person name="Gilbert D.M."/>
            <person name="Gibbs H.L."/>
            <person name="Parkinson C.L."/>
            <person name="Rokyta D.R."/>
        </authorList>
    </citation>
    <scope>NUCLEOTIDE SEQUENCE [LARGE SCALE GENOMIC DNA]</scope>
    <source>
        <strain evidence="2">DRR0105</strain>
    </source>
</reference>
<protein>
    <submittedName>
        <fullName evidence="2">Doublesex- and mab-3-related transcription factor 3</fullName>
    </submittedName>
</protein>
<sequence length="166" mass="18259">MNGYGSPYLYMGGPVAQPARAPLQEMPKCMRCCNHSVLSRLKGHKSSSVSWLPRWGCAASRPTRAWRAFCPKRCTSCLPPPPPPRPPLLRRPGTPEQRSPPPHRDGLSWRCGYIPWAEGEPGQHGVPAGVAASNDIVPRAAHLVRRRHLRAGTAATARRPVSSVHW</sequence>
<feature type="region of interest" description="Disordered" evidence="1">
    <location>
        <begin position="75"/>
        <end position="107"/>
    </location>
</feature>
<dbReference type="SUPFAM" id="SSF82927">
    <property type="entry name" value="Cysteine-rich DNA binding domain, (DM domain)"/>
    <property type="match status" value="1"/>
</dbReference>
<evidence type="ECO:0000313" key="3">
    <source>
        <dbReference type="Proteomes" id="UP001474421"/>
    </source>
</evidence>
<dbReference type="Proteomes" id="UP001474421">
    <property type="component" value="Unassembled WGS sequence"/>
</dbReference>
<feature type="compositionally biased region" description="Pro residues" evidence="1">
    <location>
        <begin position="78"/>
        <end position="89"/>
    </location>
</feature>
<proteinExistence type="predicted"/>
<dbReference type="AlphaFoldDB" id="A0AAW1BN63"/>
<dbReference type="GO" id="GO:0043565">
    <property type="term" value="F:sequence-specific DNA binding"/>
    <property type="evidence" value="ECO:0007669"/>
    <property type="project" value="InterPro"/>
</dbReference>
<dbReference type="GO" id="GO:0006355">
    <property type="term" value="P:regulation of DNA-templated transcription"/>
    <property type="evidence" value="ECO:0007669"/>
    <property type="project" value="InterPro"/>
</dbReference>
<evidence type="ECO:0000256" key="1">
    <source>
        <dbReference type="SAM" id="MobiDB-lite"/>
    </source>
</evidence>
<evidence type="ECO:0000313" key="2">
    <source>
        <dbReference type="EMBL" id="KAK9403403.1"/>
    </source>
</evidence>
<organism evidence="2 3">
    <name type="scientific">Crotalus adamanteus</name>
    <name type="common">Eastern diamondback rattlesnake</name>
    <dbReference type="NCBI Taxonomy" id="8729"/>
    <lineage>
        <taxon>Eukaryota</taxon>
        <taxon>Metazoa</taxon>
        <taxon>Chordata</taxon>
        <taxon>Craniata</taxon>
        <taxon>Vertebrata</taxon>
        <taxon>Euteleostomi</taxon>
        <taxon>Lepidosauria</taxon>
        <taxon>Squamata</taxon>
        <taxon>Bifurcata</taxon>
        <taxon>Unidentata</taxon>
        <taxon>Episquamata</taxon>
        <taxon>Toxicofera</taxon>
        <taxon>Serpentes</taxon>
        <taxon>Colubroidea</taxon>
        <taxon>Viperidae</taxon>
        <taxon>Crotalinae</taxon>
        <taxon>Crotalus</taxon>
    </lineage>
</organism>
<name>A0AAW1BN63_CROAD</name>
<dbReference type="InterPro" id="IPR036407">
    <property type="entry name" value="DM_DNA-bd_sf"/>
</dbReference>